<dbReference type="Proteomes" id="UP001237737">
    <property type="component" value="Unassembled WGS sequence"/>
</dbReference>
<dbReference type="EMBL" id="JAUSSK010000003">
    <property type="protein sequence ID" value="MDQ0010204.1"/>
    <property type="molecule type" value="Genomic_DNA"/>
</dbReference>
<comment type="caution">
    <text evidence="2">The sequence shown here is derived from an EMBL/GenBank/DDBJ whole genome shotgun (WGS) entry which is preliminary data.</text>
</comment>
<evidence type="ECO:0000313" key="2">
    <source>
        <dbReference type="EMBL" id="MDQ0010204.1"/>
    </source>
</evidence>
<sequence>MEWDAIVNRDLAALNAAYADARIDTHEYRLRRRMLLRSAARRRGASIHTLRRPAGAPPAAPAFSHALPMRRATSSRMRRGTTGWPWWLAGAVIACALAAWAYRSSIP</sequence>
<protein>
    <recommendedName>
        <fullName evidence="4">DUF1707 domain-containing protein</fullName>
    </recommendedName>
</protein>
<keyword evidence="1" id="KW-1133">Transmembrane helix</keyword>
<dbReference type="RefSeq" id="WP_306850272.1">
    <property type="nucleotide sequence ID" value="NZ_JAUSSK010000003.1"/>
</dbReference>
<evidence type="ECO:0000313" key="3">
    <source>
        <dbReference type="Proteomes" id="UP001237737"/>
    </source>
</evidence>
<accession>A0ABT9SYX6</accession>
<evidence type="ECO:0000256" key="1">
    <source>
        <dbReference type="SAM" id="Phobius"/>
    </source>
</evidence>
<keyword evidence="1" id="KW-0472">Membrane</keyword>
<keyword evidence="1" id="KW-0812">Transmembrane</keyword>
<evidence type="ECO:0008006" key="4">
    <source>
        <dbReference type="Google" id="ProtNLM"/>
    </source>
</evidence>
<reference evidence="2 3" key="1">
    <citation type="submission" date="2023-07" db="EMBL/GenBank/DDBJ databases">
        <title>Sorghum-associated microbial communities from plants grown in Nebraska, USA.</title>
        <authorList>
            <person name="Schachtman D."/>
        </authorList>
    </citation>
    <scope>NUCLEOTIDE SEQUENCE [LARGE SCALE GENOMIC DNA]</scope>
    <source>
        <strain evidence="2 3">CC60</strain>
    </source>
</reference>
<feature type="transmembrane region" description="Helical" evidence="1">
    <location>
        <begin position="84"/>
        <end position="102"/>
    </location>
</feature>
<name>A0ABT9SYX6_9GAMM</name>
<organism evidence="2 3">
    <name type="scientific">Luteibacter jiangsuensis</name>
    <dbReference type="NCBI Taxonomy" id="637577"/>
    <lineage>
        <taxon>Bacteria</taxon>
        <taxon>Pseudomonadati</taxon>
        <taxon>Pseudomonadota</taxon>
        <taxon>Gammaproteobacteria</taxon>
        <taxon>Lysobacterales</taxon>
        <taxon>Rhodanobacteraceae</taxon>
        <taxon>Luteibacter</taxon>
    </lineage>
</organism>
<proteinExistence type="predicted"/>
<keyword evidence="3" id="KW-1185">Reference proteome</keyword>
<gene>
    <name evidence="2" type="ORF">J2T07_002394</name>
</gene>